<dbReference type="AlphaFoldDB" id="A0A516Q045"/>
<dbReference type="Proteomes" id="UP000319263">
    <property type="component" value="Chromosome"/>
</dbReference>
<keyword evidence="1" id="KW-0378">Hydrolase</keyword>
<gene>
    <name evidence="1" type="ORF">FOE78_13610</name>
</gene>
<reference evidence="1 2" key="1">
    <citation type="submission" date="2019-07" db="EMBL/GenBank/DDBJ databases">
        <title>Microlunatus dokdonensis sp. nov. isolated from the rhizospheric soil of the wild plant Elymus tsukushiensis.</title>
        <authorList>
            <person name="Ghim S.-Y."/>
            <person name="Hwang Y.-J."/>
            <person name="Son J.-S."/>
            <person name="Shin J.-H."/>
        </authorList>
    </citation>
    <scope>NUCLEOTIDE SEQUENCE [LARGE SCALE GENOMIC DNA]</scope>
    <source>
        <strain evidence="1 2">KUDC0627</strain>
    </source>
</reference>
<dbReference type="GO" id="GO:0016787">
    <property type="term" value="F:hydrolase activity"/>
    <property type="evidence" value="ECO:0007669"/>
    <property type="project" value="UniProtKB-KW"/>
</dbReference>
<dbReference type="Gene3D" id="3.40.50.1000">
    <property type="entry name" value="HAD superfamily/HAD-like"/>
    <property type="match status" value="1"/>
</dbReference>
<dbReference type="SUPFAM" id="SSF56784">
    <property type="entry name" value="HAD-like"/>
    <property type="match status" value="1"/>
</dbReference>
<dbReference type="InterPro" id="IPR023214">
    <property type="entry name" value="HAD_sf"/>
</dbReference>
<keyword evidence="2" id="KW-1185">Reference proteome</keyword>
<dbReference type="KEGG" id="mik:FOE78_13610"/>
<dbReference type="OrthoDB" id="9799365at2"/>
<accession>A0A516Q045</accession>
<proteinExistence type="predicted"/>
<name>A0A516Q045_9ACTN</name>
<protein>
    <submittedName>
        <fullName evidence="1">Haloacid dehalogenase-like hydrolase</fullName>
    </submittedName>
</protein>
<evidence type="ECO:0000313" key="2">
    <source>
        <dbReference type="Proteomes" id="UP000319263"/>
    </source>
</evidence>
<evidence type="ECO:0000313" key="1">
    <source>
        <dbReference type="EMBL" id="QDP96806.1"/>
    </source>
</evidence>
<dbReference type="EMBL" id="CP041692">
    <property type="protein sequence ID" value="QDP96806.1"/>
    <property type="molecule type" value="Genomic_DNA"/>
</dbReference>
<dbReference type="Pfam" id="PF12710">
    <property type="entry name" value="HAD"/>
    <property type="match status" value="1"/>
</dbReference>
<sequence length="312" mass="34377">MATTPKSEPSRLPSWRPGPARDAIIGYLNRIDDVPVRNRVAYIDNDGTMWCERPSYVQYDFFIDALRQRSADDSSLAEQPEFAALLSNDAAKISELGLARIAVALTRLFDGQTPDEFGAAVDNFLDRYRHPALDRPIGGVVYQPMLELIEELRAHDFTVGIVSGGGTEFVRRVAPRLYEVPPELVVGTLIGYDFERDADQHPVLRRTTSVVGQANEGEAKVANIQTQLGRSPIVAIGNSAGDREMLEWATAGEHPGLAILIDHDDAEREYAYAGEAATFASAEPITEVASRLGWTTVSMARDWATIFAEQRT</sequence>
<dbReference type="RefSeq" id="WP_143986768.1">
    <property type="nucleotide sequence ID" value="NZ_CP041692.1"/>
</dbReference>
<organism evidence="1 2">
    <name type="scientific">Microlunatus elymi</name>
    <dbReference type="NCBI Taxonomy" id="2596828"/>
    <lineage>
        <taxon>Bacteria</taxon>
        <taxon>Bacillati</taxon>
        <taxon>Actinomycetota</taxon>
        <taxon>Actinomycetes</taxon>
        <taxon>Propionibacteriales</taxon>
        <taxon>Propionibacteriaceae</taxon>
        <taxon>Microlunatus</taxon>
    </lineage>
</organism>
<dbReference type="InterPro" id="IPR036412">
    <property type="entry name" value="HAD-like_sf"/>
</dbReference>